<reference evidence="2 3" key="1">
    <citation type="journal article" date="2019" name="Int. J. Syst. Evol. Microbiol.">
        <title>The Global Catalogue of Microorganisms (GCM) 10K type strain sequencing project: providing services to taxonomists for standard genome sequencing and annotation.</title>
        <authorList>
            <consortium name="The Broad Institute Genomics Platform"/>
            <consortium name="The Broad Institute Genome Sequencing Center for Infectious Disease"/>
            <person name="Wu L."/>
            <person name="Ma J."/>
        </authorList>
    </citation>
    <scope>NUCLEOTIDE SEQUENCE [LARGE SCALE GENOMIC DNA]</scope>
    <source>
        <strain evidence="2 3">JCM 13023</strain>
    </source>
</reference>
<comment type="caution">
    <text evidence="2">The sequence shown here is derived from an EMBL/GenBank/DDBJ whole genome shotgun (WGS) entry which is preliminary data.</text>
</comment>
<keyword evidence="3" id="KW-1185">Reference proteome</keyword>
<feature type="domain" description="Cobalamin-independent methionine synthase MetE C-terminal/archaeal" evidence="1">
    <location>
        <begin position="179"/>
        <end position="352"/>
    </location>
</feature>
<dbReference type="Proteomes" id="UP001500653">
    <property type="component" value="Unassembled WGS sequence"/>
</dbReference>
<dbReference type="SUPFAM" id="SSF51726">
    <property type="entry name" value="UROD/MetE-like"/>
    <property type="match status" value="1"/>
</dbReference>
<dbReference type="Gene3D" id="3.20.20.210">
    <property type="match status" value="1"/>
</dbReference>
<dbReference type="InterPro" id="IPR002629">
    <property type="entry name" value="Met_Synth_C/arc"/>
</dbReference>
<dbReference type="EMBL" id="BAAALN010000016">
    <property type="protein sequence ID" value="GAA1249194.1"/>
    <property type="molecule type" value="Genomic_DNA"/>
</dbReference>
<dbReference type="CDD" id="cd03311">
    <property type="entry name" value="CIMS_C_terminal_like"/>
    <property type="match status" value="1"/>
</dbReference>
<evidence type="ECO:0000313" key="2">
    <source>
        <dbReference type="EMBL" id="GAA1249194.1"/>
    </source>
</evidence>
<proteinExistence type="predicted"/>
<evidence type="ECO:0000313" key="3">
    <source>
        <dbReference type="Proteomes" id="UP001500653"/>
    </source>
</evidence>
<protein>
    <submittedName>
        <fullName evidence="2">Cobalamin-independent methionine synthase II family protein</fullName>
    </submittedName>
</protein>
<gene>
    <name evidence="2" type="ORF">GCM10009676_39580</name>
</gene>
<organism evidence="2 3">
    <name type="scientific">Prauserella halophila</name>
    <dbReference type="NCBI Taxonomy" id="185641"/>
    <lineage>
        <taxon>Bacteria</taxon>
        <taxon>Bacillati</taxon>
        <taxon>Actinomycetota</taxon>
        <taxon>Actinomycetes</taxon>
        <taxon>Pseudonocardiales</taxon>
        <taxon>Pseudonocardiaceae</taxon>
        <taxon>Prauserella</taxon>
    </lineage>
</organism>
<dbReference type="PANTHER" id="PTHR43844">
    <property type="entry name" value="METHIONINE SYNTHASE"/>
    <property type="match status" value="1"/>
</dbReference>
<name>A0ABN1WGK3_9PSEU</name>
<accession>A0ABN1WGK3</accession>
<dbReference type="InterPro" id="IPR038071">
    <property type="entry name" value="UROD/MetE-like_sf"/>
</dbReference>
<sequence length="396" mass="42288">MMTSSAEGVLTTHTGSLPRPGELAELMVARESGIANEESLARLPGLVRDATQQVLTRQGEIGIDVGSDGEQGKIGYATYVKERMSGFDGEAGALSLADLDDYPEITAQALDGLVTATPSCIGPVRYTGGEALAQELKELREAVDSAGDGAPSEVVVTAASPGVIAAYLADQYYGSHEAYLGALAEAMRTEYEAIVAAGFVLQIDCPDLAMGRHAQYAGATVAQFRHAIAGHIEALNVATAGIDPDRMRMHLCWGNYESPHHRDVDLGDIVDIVMTGRPRGVLMEAANPRHAHEWQVFEDYSLPADKILVPGVIDTCSNYIEHPQLVAERIVRYARTVGVERVIAGTDCGFSTFASFLPVHPRIAWAKLGSLVEGARLATEQLRAPRGSSRAVEFSA</sequence>
<dbReference type="Pfam" id="PF01717">
    <property type="entry name" value="Meth_synt_2"/>
    <property type="match status" value="1"/>
</dbReference>
<dbReference type="PANTHER" id="PTHR43844:SF2">
    <property type="entry name" value="SYNTHASE, VITAMIN-B12 INDEPENDENT, PUTATIVE (AFU_ORTHOLOGUE AFUA_3G12060)-RELATED"/>
    <property type="match status" value="1"/>
</dbReference>
<evidence type="ECO:0000259" key="1">
    <source>
        <dbReference type="Pfam" id="PF01717"/>
    </source>
</evidence>